<reference evidence="2" key="1">
    <citation type="journal article" date="2023" name="PLoS Negl. Trop. Dis.">
        <title>A genome sequence for Biomphalaria pfeifferi, the major vector snail for the human-infecting parasite Schistosoma mansoni.</title>
        <authorList>
            <person name="Bu L."/>
            <person name="Lu L."/>
            <person name="Laidemitt M.R."/>
            <person name="Zhang S.M."/>
            <person name="Mutuku M."/>
            <person name="Mkoji G."/>
            <person name="Steinauer M."/>
            <person name="Loker E.S."/>
        </authorList>
    </citation>
    <scope>NUCLEOTIDE SEQUENCE</scope>
    <source>
        <strain evidence="2">KasaAsao</strain>
    </source>
</reference>
<keyword evidence="1" id="KW-1133">Transmembrane helix</keyword>
<dbReference type="AlphaFoldDB" id="A0AAD8FAP3"/>
<dbReference type="Proteomes" id="UP001233172">
    <property type="component" value="Unassembled WGS sequence"/>
</dbReference>
<dbReference type="Pfam" id="PF05439">
    <property type="entry name" value="JTB"/>
    <property type="match status" value="1"/>
</dbReference>
<dbReference type="GO" id="GO:0030496">
    <property type="term" value="C:midbody"/>
    <property type="evidence" value="ECO:0007669"/>
    <property type="project" value="TreeGrafter"/>
</dbReference>
<sequence length="53" mass="6104">CDISPAVEESDFWKFELCTLLLGLSSYAVVYLRQRKLDKRLMEKINKQIAAGI</sequence>
<evidence type="ECO:0000313" key="3">
    <source>
        <dbReference type="Proteomes" id="UP001233172"/>
    </source>
</evidence>
<dbReference type="PANTHER" id="PTHR13041">
    <property type="entry name" value="JTB PROTEIN-RELATED"/>
    <property type="match status" value="1"/>
</dbReference>
<feature type="transmembrane region" description="Helical" evidence="1">
    <location>
        <begin position="12"/>
        <end position="32"/>
    </location>
</feature>
<dbReference type="GO" id="GO:0005819">
    <property type="term" value="C:spindle"/>
    <property type="evidence" value="ECO:0007669"/>
    <property type="project" value="TreeGrafter"/>
</dbReference>
<dbReference type="GO" id="GO:0005737">
    <property type="term" value="C:cytoplasm"/>
    <property type="evidence" value="ECO:0007669"/>
    <property type="project" value="TreeGrafter"/>
</dbReference>
<dbReference type="InterPro" id="IPR008657">
    <property type="entry name" value="JTB"/>
</dbReference>
<dbReference type="GO" id="GO:0000281">
    <property type="term" value="P:mitotic cytokinesis"/>
    <property type="evidence" value="ECO:0007669"/>
    <property type="project" value="TreeGrafter"/>
</dbReference>
<organism evidence="2 3">
    <name type="scientific">Biomphalaria pfeifferi</name>
    <name type="common">Bloodfluke planorb</name>
    <name type="synonym">Freshwater snail</name>
    <dbReference type="NCBI Taxonomy" id="112525"/>
    <lineage>
        <taxon>Eukaryota</taxon>
        <taxon>Metazoa</taxon>
        <taxon>Spiralia</taxon>
        <taxon>Lophotrochozoa</taxon>
        <taxon>Mollusca</taxon>
        <taxon>Gastropoda</taxon>
        <taxon>Heterobranchia</taxon>
        <taxon>Euthyneura</taxon>
        <taxon>Panpulmonata</taxon>
        <taxon>Hygrophila</taxon>
        <taxon>Lymnaeoidea</taxon>
        <taxon>Planorbidae</taxon>
        <taxon>Biomphalaria</taxon>
    </lineage>
</organism>
<dbReference type="EMBL" id="JASAOG010000055">
    <property type="protein sequence ID" value="KAK0057425.1"/>
    <property type="molecule type" value="Genomic_DNA"/>
</dbReference>
<dbReference type="PANTHER" id="PTHR13041:SF3">
    <property type="entry name" value="PROTEIN JTB"/>
    <property type="match status" value="1"/>
</dbReference>
<evidence type="ECO:0000256" key="1">
    <source>
        <dbReference type="SAM" id="Phobius"/>
    </source>
</evidence>
<keyword evidence="1" id="KW-0812">Transmembrane</keyword>
<protein>
    <submittedName>
        <fullName evidence="2">Protein JTB</fullName>
    </submittedName>
</protein>
<reference evidence="2" key="2">
    <citation type="submission" date="2023-04" db="EMBL/GenBank/DDBJ databases">
        <authorList>
            <person name="Bu L."/>
            <person name="Lu L."/>
            <person name="Laidemitt M.R."/>
            <person name="Zhang S.M."/>
            <person name="Mutuku M."/>
            <person name="Mkoji G."/>
            <person name="Steinauer M."/>
            <person name="Loker E.S."/>
        </authorList>
    </citation>
    <scope>NUCLEOTIDE SEQUENCE</scope>
    <source>
        <strain evidence="2">KasaAsao</strain>
        <tissue evidence="2">Whole Snail</tissue>
    </source>
</reference>
<dbReference type="GO" id="GO:0016020">
    <property type="term" value="C:membrane"/>
    <property type="evidence" value="ECO:0007669"/>
    <property type="project" value="InterPro"/>
</dbReference>
<accession>A0AAD8FAP3</accession>
<proteinExistence type="predicted"/>
<comment type="caution">
    <text evidence="2">The sequence shown here is derived from an EMBL/GenBank/DDBJ whole genome shotgun (WGS) entry which is preliminary data.</text>
</comment>
<name>A0AAD8FAP3_BIOPF</name>
<evidence type="ECO:0000313" key="2">
    <source>
        <dbReference type="EMBL" id="KAK0057425.1"/>
    </source>
</evidence>
<gene>
    <name evidence="2" type="ORF">Bpfe_013232</name>
</gene>
<keyword evidence="3" id="KW-1185">Reference proteome</keyword>
<feature type="non-terminal residue" evidence="2">
    <location>
        <position position="1"/>
    </location>
</feature>
<dbReference type="GO" id="GO:0005813">
    <property type="term" value="C:centrosome"/>
    <property type="evidence" value="ECO:0007669"/>
    <property type="project" value="TreeGrafter"/>
</dbReference>
<keyword evidence="1" id="KW-0472">Membrane</keyword>